<dbReference type="InterPro" id="IPR009057">
    <property type="entry name" value="Homeodomain-like_sf"/>
</dbReference>
<dbReference type="Pfam" id="PF00440">
    <property type="entry name" value="TetR_N"/>
    <property type="match status" value="1"/>
</dbReference>
<dbReference type="PROSITE" id="PS50977">
    <property type="entry name" value="HTH_TETR_2"/>
    <property type="match status" value="1"/>
</dbReference>
<dbReference type="Gene3D" id="1.10.357.10">
    <property type="entry name" value="Tetracycline Repressor, domain 2"/>
    <property type="match status" value="1"/>
</dbReference>
<dbReference type="PANTHER" id="PTHR30055">
    <property type="entry name" value="HTH-TYPE TRANSCRIPTIONAL REGULATOR RUTR"/>
    <property type="match status" value="1"/>
</dbReference>
<dbReference type="InterPro" id="IPR001647">
    <property type="entry name" value="HTH_TetR"/>
</dbReference>
<dbReference type="Proteomes" id="UP000823485">
    <property type="component" value="Unassembled WGS sequence"/>
</dbReference>
<dbReference type="PANTHER" id="PTHR30055:SF226">
    <property type="entry name" value="HTH-TYPE TRANSCRIPTIONAL REGULATOR PKSA"/>
    <property type="match status" value="1"/>
</dbReference>
<dbReference type="PRINTS" id="PR00455">
    <property type="entry name" value="HTHTETR"/>
</dbReference>
<evidence type="ECO:0000259" key="3">
    <source>
        <dbReference type="PROSITE" id="PS50977"/>
    </source>
</evidence>
<accession>A0ABS2R5H9</accession>
<dbReference type="EMBL" id="JAFBFH010000005">
    <property type="protein sequence ID" value="MBM7714163.1"/>
    <property type="molecule type" value="Genomic_DNA"/>
</dbReference>
<dbReference type="SUPFAM" id="SSF46689">
    <property type="entry name" value="Homeodomain-like"/>
    <property type="match status" value="1"/>
</dbReference>
<evidence type="ECO:0000256" key="2">
    <source>
        <dbReference type="PROSITE-ProRule" id="PRU00335"/>
    </source>
</evidence>
<dbReference type="RefSeq" id="WP_077109925.1">
    <property type="nucleotide sequence ID" value="NZ_JAFBFH010000005.1"/>
</dbReference>
<protein>
    <submittedName>
        <fullName evidence="4">AcrR family transcriptional regulator</fullName>
    </submittedName>
</protein>
<feature type="DNA-binding region" description="H-T-H motif" evidence="2">
    <location>
        <begin position="33"/>
        <end position="52"/>
    </location>
</feature>
<reference evidence="4 5" key="1">
    <citation type="submission" date="2021-01" db="EMBL/GenBank/DDBJ databases">
        <title>Genomic Encyclopedia of Type Strains, Phase IV (KMG-IV): sequencing the most valuable type-strain genomes for metagenomic binning, comparative biology and taxonomic classification.</title>
        <authorList>
            <person name="Goeker M."/>
        </authorList>
    </citation>
    <scope>NUCLEOTIDE SEQUENCE [LARGE SCALE GENOMIC DNA]</scope>
    <source>
        <strain evidence="4 5">DSM 105453</strain>
    </source>
</reference>
<evidence type="ECO:0000256" key="1">
    <source>
        <dbReference type="ARBA" id="ARBA00023125"/>
    </source>
</evidence>
<dbReference type="InterPro" id="IPR050109">
    <property type="entry name" value="HTH-type_TetR-like_transc_reg"/>
</dbReference>
<evidence type="ECO:0000313" key="5">
    <source>
        <dbReference type="Proteomes" id="UP000823485"/>
    </source>
</evidence>
<keyword evidence="1 2" id="KW-0238">DNA-binding</keyword>
<name>A0ABS2R5H9_9BACI</name>
<comment type="caution">
    <text evidence="4">The sequence shown here is derived from an EMBL/GenBank/DDBJ whole genome shotgun (WGS) entry which is preliminary data.</text>
</comment>
<keyword evidence="5" id="KW-1185">Reference proteome</keyword>
<feature type="domain" description="HTH tetR-type" evidence="3">
    <location>
        <begin position="10"/>
        <end position="70"/>
    </location>
</feature>
<evidence type="ECO:0000313" key="4">
    <source>
        <dbReference type="EMBL" id="MBM7714163.1"/>
    </source>
</evidence>
<organism evidence="4 5">
    <name type="scientific">Siminovitchia thermophila</name>
    <dbReference type="NCBI Taxonomy" id="1245522"/>
    <lineage>
        <taxon>Bacteria</taxon>
        <taxon>Bacillati</taxon>
        <taxon>Bacillota</taxon>
        <taxon>Bacilli</taxon>
        <taxon>Bacillales</taxon>
        <taxon>Bacillaceae</taxon>
        <taxon>Siminovitchia</taxon>
    </lineage>
</organism>
<sequence>MFKKHDLRAEETKKAILEAAGKLFAAHGFESVTIREIAKEAGCSHTTIYLYFKDKEGLLHDLSMPALNQLERQFETILSEEKLSLEEKLRGLSREFIRFCLLKRNMFTILFTERAGRVDEAEPELDINRTRNKLFASMMAALQGCLELQQHDNRLLTFSRIYYFALYGIVGTYAHSEESYEQLRERLGSTFDDMVDVLLAGFKKKLNREEGTI</sequence>
<gene>
    <name evidence="4" type="ORF">JOC94_001135</name>
</gene>
<proteinExistence type="predicted"/>